<dbReference type="SUPFAM" id="SSF52540">
    <property type="entry name" value="P-loop containing nucleoside triphosphate hydrolases"/>
    <property type="match status" value="1"/>
</dbReference>
<keyword evidence="2" id="KW-0866">Nonsense-mediated mRNA decay</keyword>
<dbReference type="PANTHER" id="PTHR14270">
    <property type="entry name" value="NONSENSE-MEDIATED MRNA DECAY FACTOR SMG9"/>
    <property type="match status" value="1"/>
</dbReference>
<dbReference type="Gene3D" id="3.40.50.300">
    <property type="entry name" value="P-loop containing nucleotide triphosphate hydrolases"/>
    <property type="match status" value="1"/>
</dbReference>
<reference evidence="4" key="1">
    <citation type="submission" date="2020-11" db="EMBL/GenBank/DDBJ databases">
        <authorList>
            <person name="Tran Van P."/>
        </authorList>
    </citation>
    <scope>NUCLEOTIDE SEQUENCE</scope>
</reference>
<accession>A0A7R9A3A9</accession>
<dbReference type="PANTHER" id="PTHR14270:SF0">
    <property type="entry name" value="NONSENSE-MEDIATED MRNA DECAY FACTOR SMG9"/>
    <property type="match status" value="1"/>
</dbReference>
<name>A0A7R9A3A9_9CRUS</name>
<gene>
    <name evidence="4" type="ORF">DSTB1V02_LOCUS4502</name>
</gene>
<keyword evidence="5" id="KW-1185">Reference proteome</keyword>
<dbReference type="OrthoDB" id="6381632at2759"/>
<proteinExistence type="inferred from homology"/>
<feature type="compositionally biased region" description="Basic residues" evidence="3">
    <location>
        <begin position="14"/>
        <end position="25"/>
    </location>
</feature>
<dbReference type="Proteomes" id="UP000677054">
    <property type="component" value="Unassembled WGS sequence"/>
</dbReference>
<protein>
    <recommendedName>
        <fullName evidence="6">Protein SMG9</fullName>
    </recommendedName>
</protein>
<dbReference type="Pfam" id="PF10220">
    <property type="entry name" value="Smg8_Smg9"/>
    <property type="match status" value="1"/>
</dbReference>
<evidence type="ECO:0008006" key="6">
    <source>
        <dbReference type="Google" id="ProtNLM"/>
    </source>
</evidence>
<dbReference type="InterPro" id="IPR039177">
    <property type="entry name" value="SMG9"/>
</dbReference>
<dbReference type="EMBL" id="LR900186">
    <property type="protein sequence ID" value="CAD7244608.1"/>
    <property type="molecule type" value="Genomic_DNA"/>
</dbReference>
<dbReference type="EMBL" id="CAJPEV010000669">
    <property type="protein sequence ID" value="CAG0887458.1"/>
    <property type="molecule type" value="Genomic_DNA"/>
</dbReference>
<evidence type="ECO:0000256" key="2">
    <source>
        <dbReference type="ARBA" id="ARBA00023161"/>
    </source>
</evidence>
<dbReference type="InterPro" id="IPR019354">
    <property type="entry name" value="SMG8-like"/>
</dbReference>
<feature type="region of interest" description="Disordered" evidence="3">
    <location>
        <begin position="1"/>
        <end position="62"/>
    </location>
</feature>
<evidence type="ECO:0000313" key="5">
    <source>
        <dbReference type="Proteomes" id="UP000677054"/>
    </source>
</evidence>
<sequence length="310" mass="34111">MDGRGRARISVLSRRGHGRGFSHRSSRAETMPQQQAPVTVLMKKPQESTSPSPSPAPPIATKKEDLRVGGIPAQPKIAMPETPAVNPLTSPPLMKASMKLMDPESLKFSESCLEFLLDHPECLVVGCIGLQGVGKSTILSLLCGGKLNDSKSFPFMAETPEQLEMSEHCTNGIRIFASFERVIFLDMQPLMSPSVMDRLAQKEKKYSFDYGCLHTTIEIQALQMVALFLNICHVVLVVQDFVLDPNIIRLVQAAEMLKPYGLSPEDPESFPHVVFVHNKVHPDEFQAEAIIAIQVSYFSTSLPINPSSGV</sequence>
<comment type="similarity">
    <text evidence="1">Belongs to the SMG9 family.</text>
</comment>
<evidence type="ECO:0000313" key="4">
    <source>
        <dbReference type="EMBL" id="CAD7244608.1"/>
    </source>
</evidence>
<dbReference type="InterPro" id="IPR027417">
    <property type="entry name" value="P-loop_NTPase"/>
</dbReference>
<evidence type="ECO:0000256" key="3">
    <source>
        <dbReference type="SAM" id="MobiDB-lite"/>
    </source>
</evidence>
<evidence type="ECO:0000256" key="1">
    <source>
        <dbReference type="ARBA" id="ARBA00007712"/>
    </source>
</evidence>
<dbReference type="GO" id="GO:0000184">
    <property type="term" value="P:nuclear-transcribed mRNA catabolic process, nonsense-mediated decay"/>
    <property type="evidence" value="ECO:0007669"/>
    <property type="project" value="UniProtKB-KW"/>
</dbReference>
<organism evidence="4">
    <name type="scientific">Darwinula stevensoni</name>
    <dbReference type="NCBI Taxonomy" id="69355"/>
    <lineage>
        <taxon>Eukaryota</taxon>
        <taxon>Metazoa</taxon>
        <taxon>Ecdysozoa</taxon>
        <taxon>Arthropoda</taxon>
        <taxon>Crustacea</taxon>
        <taxon>Oligostraca</taxon>
        <taxon>Ostracoda</taxon>
        <taxon>Podocopa</taxon>
        <taxon>Podocopida</taxon>
        <taxon>Darwinulocopina</taxon>
        <taxon>Darwinuloidea</taxon>
        <taxon>Darwinulidae</taxon>
        <taxon>Darwinula</taxon>
    </lineage>
</organism>
<dbReference type="AlphaFoldDB" id="A0A7R9A3A9"/>